<accession>A0A8J4X643</accession>
<dbReference type="InterPro" id="IPR011990">
    <property type="entry name" value="TPR-like_helical_dom_sf"/>
</dbReference>
<dbReference type="EMBL" id="QNUK01000045">
    <property type="protein sequence ID" value="KAF5905432.1"/>
    <property type="molecule type" value="Genomic_DNA"/>
</dbReference>
<feature type="domain" description="Tetratricopeptide repeat protein 5 OB fold" evidence="1">
    <location>
        <begin position="620"/>
        <end position="702"/>
    </location>
</feature>
<organism evidence="2 3">
    <name type="scientific">Clarias magur</name>
    <name type="common">Asian catfish</name>
    <name type="synonym">Macropteronotus magur</name>
    <dbReference type="NCBI Taxonomy" id="1594786"/>
    <lineage>
        <taxon>Eukaryota</taxon>
        <taxon>Metazoa</taxon>
        <taxon>Chordata</taxon>
        <taxon>Craniata</taxon>
        <taxon>Vertebrata</taxon>
        <taxon>Euteleostomi</taxon>
        <taxon>Actinopterygii</taxon>
        <taxon>Neopterygii</taxon>
        <taxon>Teleostei</taxon>
        <taxon>Ostariophysi</taxon>
        <taxon>Siluriformes</taxon>
        <taxon>Clariidae</taxon>
        <taxon>Clarias</taxon>
    </lineage>
</organism>
<evidence type="ECO:0000313" key="3">
    <source>
        <dbReference type="Proteomes" id="UP000727407"/>
    </source>
</evidence>
<evidence type="ECO:0000313" key="2">
    <source>
        <dbReference type="EMBL" id="KAF5905432.1"/>
    </source>
</evidence>
<dbReference type="SUPFAM" id="SSF48452">
    <property type="entry name" value="TPR-like"/>
    <property type="match status" value="1"/>
</dbReference>
<dbReference type="Gene3D" id="1.25.40.10">
    <property type="entry name" value="Tetratricopeptide repeat domain"/>
    <property type="match status" value="1"/>
</dbReference>
<dbReference type="InterPro" id="IPR019734">
    <property type="entry name" value="TPR_rpt"/>
</dbReference>
<dbReference type="Pfam" id="PF16669">
    <property type="entry name" value="TTC5_OB"/>
    <property type="match status" value="1"/>
</dbReference>
<dbReference type="Proteomes" id="UP000727407">
    <property type="component" value="Unassembled WGS sequence"/>
</dbReference>
<gene>
    <name evidence="2" type="primary">ttc5</name>
    <name evidence="2" type="ORF">DAT39_004887</name>
</gene>
<dbReference type="InterPro" id="IPR038645">
    <property type="entry name" value="TTC5_OB_sf"/>
</dbReference>
<evidence type="ECO:0000259" key="1">
    <source>
        <dbReference type="Pfam" id="PF16669"/>
    </source>
</evidence>
<proteinExistence type="predicted"/>
<sequence>MLQRDGKRLLELGAFDMDIKKRKRAHVIMDIKKKKNHVVVDIQKKKKRNHVIVDIHRWTKAIVDIKKKIKKNHGVDNQKKNHVVVDIQKKKKNHVVVDIQKKKDVIVDIQNNNKKNHVVDIQKKKRDRVAMDIKKRNHVTVDIKKRKRDHVAMDIKKRKRDHVAIDIKKRNHVTVDIKKRKRDHVAVDIKKTKRDHVAVDIKKTKRDHVAVDIKKRKRDHVAVDIKKRKRDHVAVDIKKRKRDHVAVDIKKRKRDHVAVDIKKRKRDHVAVDIKKRKRDHVAVDIKKRKRDHVAVDIKKRKRDHVAVDIKKRKRDHVELVDGLYHFRDHYFETHGVEEASRKPNDVAQEMNKTLKTLEEKEDLYRNSAQFLLLRGRCLNIAPQYSQTAEENLSRAVKLEPGLVEAWNTLGEQYWKKGDLIAAKTCFTGALQQSKNKVSLRNLSMVLRQLPPDEGAQEQGKRIMESVDLARQAVQLDVTDGTSWYILGNAYISLFFSSGQNPQMSQQALSAYSQAEKIDKASALNADLHFNRSTLFQYEEMFSSALAGYSRAAALDPSWEEAIEREKLLVKYLDQITSLMENKGKVKARRLRNMLSSLNVSALGPCASPQYLSPTGRTGSLELRTFTALTHGHNSGVAAMGKVVFSLATEGRMAFTFGMVDSEESCYVVMVYNIADGWGVLIGDTVVIPEPQVKRHSITHNDK</sequence>
<dbReference type="SMART" id="SM00028">
    <property type="entry name" value="TPR"/>
    <property type="match status" value="3"/>
</dbReference>
<protein>
    <submittedName>
        <fullName evidence="2">Tetratricopeptide repeat protein 5-like</fullName>
    </submittedName>
</protein>
<keyword evidence="3" id="KW-1185">Reference proteome</keyword>
<reference evidence="2" key="1">
    <citation type="submission" date="2020-07" db="EMBL/GenBank/DDBJ databases">
        <title>Clarias magur genome sequencing, assembly and annotation.</title>
        <authorList>
            <person name="Kushwaha B."/>
            <person name="Kumar R."/>
            <person name="Das P."/>
            <person name="Joshi C.G."/>
            <person name="Kumar D."/>
            <person name="Nagpure N.S."/>
            <person name="Pandey M."/>
            <person name="Agarwal S."/>
            <person name="Srivastava S."/>
            <person name="Singh M."/>
            <person name="Sahoo L."/>
            <person name="Jayasankar P."/>
            <person name="Meher P.K."/>
            <person name="Koringa P.G."/>
            <person name="Iquebal M.A."/>
            <person name="Das S.P."/>
            <person name="Bit A."/>
            <person name="Patnaik S."/>
            <person name="Patel N."/>
            <person name="Shah T.M."/>
            <person name="Hinsu A."/>
            <person name="Jena J.K."/>
        </authorList>
    </citation>
    <scope>NUCLEOTIDE SEQUENCE</scope>
    <source>
        <strain evidence="2">CIFAMagur01</strain>
        <tissue evidence="2">Testis</tissue>
    </source>
</reference>
<feature type="non-terminal residue" evidence="2">
    <location>
        <position position="1"/>
    </location>
</feature>
<dbReference type="Gene3D" id="2.40.50.550">
    <property type="match status" value="1"/>
</dbReference>
<comment type="caution">
    <text evidence="2">The sequence shown here is derived from an EMBL/GenBank/DDBJ whole genome shotgun (WGS) entry which is preliminary data.</text>
</comment>
<dbReference type="InterPro" id="IPR032076">
    <property type="entry name" value="TTC5_OB"/>
</dbReference>
<dbReference type="OrthoDB" id="423589at2759"/>
<dbReference type="AlphaFoldDB" id="A0A8J4X643"/>
<name>A0A8J4X643_CLAMG</name>